<feature type="transmembrane region" description="Helical" evidence="2">
    <location>
        <begin position="253"/>
        <end position="268"/>
    </location>
</feature>
<evidence type="ECO:0008006" key="5">
    <source>
        <dbReference type="Google" id="ProtNLM"/>
    </source>
</evidence>
<sequence length="466" mass="48283">MTLSAPAPGAAPPPTRRPVAVRRPARRGAPAPLPAWPVVGPLALLPLWWALGLGVLVFSLAAVPMLYLLVRAHRSGRVLRTPPGFGLWLVFLAAVVLGVAMLDSDPAGTLPGDFADRMVGAGFRISQYGVATVILLYAGNLTEAELAPRRLVRLLAWLFAVTVAGGFLGMLAGGFAFTSPVELLLPAGVRADAFVQSLVHPYAAQIMDLVGGAAPRPAAPWGYTNTWGHNFCLLVGWFVAAAWGYLRRPAARVCAVAVLAASLAPVVVSLNRGLWVGLAAAAGYTALRLALRGRLGALAALGVAAALTAGVVASTPLGQVVEARLDNGKSNGVRGYLAARAVAGVLAAPAVGYGSTRTTLGGRNSIAVGESADCARCGNFTIGGTGQLWQLLYAHGLVGTAGYLGFLGYGLWRFRRDHSAVGLAGSAALVGALVASLWYNALVTPLVFTFLGYALLWRRHLRGVPA</sequence>
<feature type="transmembrane region" description="Helical" evidence="2">
    <location>
        <begin position="298"/>
        <end position="317"/>
    </location>
</feature>
<feature type="transmembrane region" description="Helical" evidence="2">
    <location>
        <begin position="154"/>
        <end position="177"/>
    </location>
</feature>
<feature type="transmembrane region" description="Helical" evidence="2">
    <location>
        <begin position="122"/>
        <end position="142"/>
    </location>
</feature>
<feature type="transmembrane region" description="Helical" evidence="2">
    <location>
        <begin position="391"/>
        <end position="412"/>
    </location>
</feature>
<feature type="transmembrane region" description="Helical" evidence="2">
    <location>
        <begin position="82"/>
        <end position="102"/>
    </location>
</feature>
<evidence type="ECO:0000256" key="2">
    <source>
        <dbReference type="SAM" id="Phobius"/>
    </source>
</evidence>
<dbReference type="Proteomes" id="UP000662200">
    <property type="component" value="Unassembled WGS sequence"/>
</dbReference>
<keyword evidence="2" id="KW-0472">Membrane</keyword>
<feature type="transmembrane region" description="Helical" evidence="2">
    <location>
        <begin position="227"/>
        <end position="246"/>
    </location>
</feature>
<protein>
    <recommendedName>
        <fullName evidence="5">O-antigen ligase like membrane protein</fullName>
    </recommendedName>
</protein>
<dbReference type="RefSeq" id="WP_189112376.1">
    <property type="nucleotide sequence ID" value="NZ_BMQC01000001.1"/>
</dbReference>
<accession>A0A8J3FEK9</accession>
<proteinExistence type="predicted"/>
<evidence type="ECO:0000256" key="1">
    <source>
        <dbReference type="SAM" id="MobiDB-lite"/>
    </source>
</evidence>
<reference evidence="3" key="2">
    <citation type="submission" date="2020-09" db="EMBL/GenBank/DDBJ databases">
        <authorList>
            <person name="Sun Q."/>
            <person name="Ohkuma M."/>
        </authorList>
    </citation>
    <scope>NUCLEOTIDE SEQUENCE</scope>
    <source>
        <strain evidence="3">JCM 3091</strain>
    </source>
</reference>
<gene>
    <name evidence="3" type="ORF">GCM10010124_03870</name>
</gene>
<feature type="transmembrane region" description="Helical" evidence="2">
    <location>
        <begin position="47"/>
        <end position="70"/>
    </location>
</feature>
<feature type="region of interest" description="Disordered" evidence="1">
    <location>
        <begin position="1"/>
        <end position="22"/>
    </location>
</feature>
<evidence type="ECO:0000313" key="4">
    <source>
        <dbReference type="Proteomes" id="UP000662200"/>
    </source>
</evidence>
<keyword evidence="4" id="KW-1185">Reference proteome</keyword>
<feature type="transmembrane region" description="Helical" evidence="2">
    <location>
        <begin position="337"/>
        <end position="355"/>
    </location>
</feature>
<organism evidence="3 4">
    <name type="scientific">Pilimelia terevasa</name>
    <dbReference type="NCBI Taxonomy" id="53372"/>
    <lineage>
        <taxon>Bacteria</taxon>
        <taxon>Bacillati</taxon>
        <taxon>Actinomycetota</taxon>
        <taxon>Actinomycetes</taxon>
        <taxon>Micromonosporales</taxon>
        <taxon>Micromonosporaceae</taxon>
        <taxon>Pilimelia</taxon>
    </lineage>
</organism>
<dbReference type="AlphaFoldDB" id="A0A8J3FEK9"/>
<dbReference type="EMBL" id="BMQC01000001">
    <property type="protein sequence ID" value="GGK14555.1"/>
    <property type="molecule type" value="Genomic_DNA"/>
</dbReference>
<reference evidence="3" key="1">
    <citation type="journal article" date="2014" name="Int. J. Syst. Evol. Microbiol.">
        <title>Complete genome sequence of Corynebacterium casei LMG S-19264T (=DSM 44701T), isolated from a smear-ripened cheese.</title>
        <authorList>
            <consortium name="US DOE Joint Genome Institute (JGI-PGF)"/>
            <person name="Walter F."/>
            <person name="Albersmeier A."/>
            <person name="Kalinowski J."/>
            <person name="Ruckert C."/>
        </authorList>
    </citation>
    <scope>NUCLEOTIDE SEQUENCE</scope>
    <source>
        <strain evidence="3">JCM 3091</strain>
    </source>
</reference>
<comment type="caution">
    <text evidence="3">The sequence shown here is derived from an EMBL/GenBank/DDBJ whole genome shotgun (WGS) entry which is preliminary data.</text>
</comment>
<keyword evidence="2" id="KW-0812">Transmembrane</keyword>
<name>A0A8J3FEK9_9ACTN</name>
<evidence type="ECO:0000313" key="3">
    <source>
        <dbReference type="EMBL" id="GGK14555.1"/>
    </source>
</evidence>
<keyword evidence="2" id="KW-1133">Transmembrane helix</keyword>